<keyword evidence="1" id="KW-0812">Transmembrane</keyword>
<evidence type="ECO:0000313" key="3">
    <source>
        <dbReference type="Proteomes" id="UP000242949"/>
    </source>
</evidence>
<dbReference type="InterPro" id="IPR008523">
    <property type="entry name" value="DUF805"/>
</dbReference>
<dbReference type="EMBL" id="FMYI01000001">
    <property type="protein sequence ID" value="SDB83172.1"/>
    <property type="molecule type" value="Genomic_DNA"/>
</dbReference>
<evidence type="ECO:0000256" key="1">
    <source>
        <dbReference type="SAM" id="Phobius"/>
    </source>
</evidence>
<gene>
    <name evidence="2" type="ORF">SAMN05421734_101284</name>
</gene>
<keyword evidence="3" id="KW-1185">Reference proteome</keyword>
<feature type="transmembrane region" description="Helical" evidence="1">
    <location>
        <begin position="71"/>
        <end position="92"/>
    </location>
</feature>
<organism evidence="2 3">
    <name type="scientific">Pelagirhabdus alkalitolerans</name>
    <dbReference type="NCBI Taxonomy" id="1612202"/>
    <lineage>
        <taxon>Bacteria</taxon>
        <taxon>Bacillati</taxon>
        <taxon>Bacillota</taxon>
        <taxon>Bacilli</taxon>
        <taxon>Bacillales</taxon>
        <taxon>Bacillaceae</taxon>
        <taxon>Pelagirhabdus</taxon>
    </lineage>
</organism>
<dbReference type="PANTHER" id="PTHR34980:SF2">
    <property type="entry name" value="INNER MEMBRANE PROTEIN YHAH-RELATED"/>
    <property type="match status" value="1"/>
</dbReference>
<reference evidence="3" key="1">
    <citation type="submission" date="2016-09" db="EMBL/GenBank/DDBJ databases">
        <authorList>
            <person name="Varghese N."/>
            <person name="Submissions S."/>
        </authorList>
    </citation>
    <scope>NUCLEOTIDE SEQUENCE [LARGE SCALE GENOMIC DNA]</scope>
    <source>
        <strain evidence="3">S5</strain>
    </source>
</reference>
<dbReference type="PANTHER" id="PTHR34980">
    <property type="entry name" value="INNER MEMBRANE PROTEIN-RELATED-RELATED"/>
    <property type="match status" value="1"/>
</dbReference>
<sequence>MQWYLQALQNYANFEGRARRMEYWMFALINAVVALIIGSIPFIGPIYGLLIIVPTISVTVRRLHDIGRSGWWFFINFVPIVGSLILLIMTVLDSQPGTNEYGVNPKE</sequence>
<protein>
    <submittedName>
        <fullName evidence="2">Uncharacterized membrane protein YhaH, DUF805 family</fullName>
    </submittedName>
</protein>
<dbReference type="OrthoDB" id="9812349at2"/>
<keyword evidence="1" id="KW-1133">Transmembrane helix</keyword>
<accession>A0A1G6GMC8</accession>
<dbReference type="STRING" id="1612202.SAMN05421734_101284"/>
<dbReference type="RefSeq" id="WP_090792173.1">
    <property type="nucleotide sequence ID" value="NZ_FMYI01000001.1"/>
</dbReference>
<keyword evidence="1" id="KW-0472">Membrane</keyword>
<dbReference type="AlphaFoldDB" id="A0A1G6GMC8"/>
<proteinExistence type="predicted"/>
<dbReference type="GO" id="GO:0005886">
    <property type="term" value="C:plasma membrane"/>
    <property type="evidence" value="ECO:0007669"/>
    <property type="project" value="TreeGrafter"/>
</dbReference>
<dbReference type="Pfam" id="PF05656">
    <property type="entry name" value="DUF805"/>
    <property type="match status" value="1"/>
</dbReference>
<evidence type="ECO:0000313" key="2">
    <source>
        <dbReference type="EMBL" id="SDB83172.1"/>
    </source>
</evidence>
<dbReference type="Proteomes" id="UP000242949">
    <property type="component" value="Unassembled WGS sequence"/>
</dbReference>
<name>A0A1G6GMC8_9BACI</name>